<gene>
    <name evidence="1" type="ORF">ACFQ08_33570</name>
</gene>
<evidence type="ECO:0000313" key="2">
    <source>
        <dbReference type="Proteomes" id="UP001597024"/>
    </source>
</evidence>
<dbReference type="Proteomes" id="UP001597024">
    <property type="component" value="Unassembled WGS sequence"/>
</dbReference>
<organism evidence="1 2">
    <name type="scientific">Streptosporangium algeriense</name>
    <dbReference type="NCBI Taxonomy" id="1682748"/>
    <lineage>
        <taxon>Bacteria</taxon>
        <taxon>Bacillati</taxon>
        <taxon>Actinomycetota</taxon>
        <taxon>Actinomycetes</taxon>
        <taxon>Streptosporangiales</taxon>
        <taxon>Streptosporangiaceae</taxon>
        <taxon>Streptosporangium</taxon>
    </lineage>
</organism>
<dbReference type="EMBL" id="JBHTHX010001863">
    <property type="protein sequence ID" value="MFD0889492.1"/>
    <property type="molecule type" value="Genomic_DNA"/>
</dbReference>
<protein>
    <submittedName>
        <fullName evidence="1">Carnitine dehydratase</fullName>
    </submittedName>
</protein>
<sequence>RSREGGSWRVEVSLARTALWLDSLGRVEAKDAEEGGAGGPEIADLLSEMDSPFGRLTYVRAPGSIDGARPYWAGPPPMQGEHPPVWW</sequence>
<name>A0ABW3E362_9ACTN</name>
<evidence type="ECO:0000313" key="1">
    <source>
        <dbReference type="EMBL" id="MFD0889492.1"/>
    </source>
</evidence>
<proteinExistence type="predicted"/>
<reference evidence="2" key="1">
    <citation type="journal article" date="2019" name="Int. J. Syst. Evol. Microbiol.">
        <title>The Global Catalogue of Microorganisms (GCM) 10K type strain sequencing project: providing services to taxonomists for standard genome sequencing and annotation.</title>
        <authorList>
            <consortium name="The Broad Institute Genomics Platform"/>
            <consortium name="The Broad Institute Genome Sequencing Center for Infectious Disease"/>
            <person name="Wu L."/>
            <person name="Ma J."/>
        </authorList>
    </citation>
    <scope>NUCLEOTIDE SEQUENCE [LARGE SCALE GENOMIC DNA]</scope>
    <source>
        <strain evidence="2">CCUG 62974</strain>
    </source>
</reference>
<feature type="non-terminal residue" evidence="1">
    <location>
        <position position="1"/>
    </location>
</feature>
<accession>A0ABW3E362</accession>
<keyword evidence="2" id="KW-1185">Reference proteome</keyword>
<comment type="caution">
    <text evidence="1">The sequence shown here is derived from an EMBL/GenBank/DDBJ whole genome shotgun (WGS) entry which is preliminary data.</text>
</comment>